<dbReference type="EMBL" id="FZMP01000096">
    <property type="protein sequence ID" value="SNQ60510.1"/>
    <property type="molecule type" value="Genomic_DNA"/>
</dbReference>
<keyword evidence="2" id="KW-1185">Reference proteome</keyword>
<name>A0A284VMK6_9EURY</name>
<organism evidence="1 2">
    <name type="scientific">Candidatus Methanoperedens nitratireducens</name>
    <dbReference type="NCBI Taxonomy" id="1392998"/>
    <lineage>
        <taxon>Archaea</taxon>
        <taxon>Methanobacteriati</taxon>
        <taxon>Methanobacteriota</taxon>
        <taxon>Stenosarchaea group</taxon>
        <taxon>Methanomicrobia</taxon>
        <taxon>Methanosarcinales</taxon>
        <taxon>ANME-2 cluster</taxon>
        <taxon>Candidatus Methanoperedentaceae</taxon>
        <taxon>Candidatus Methanoperedens</taxon>
    </lineage>
</organism>
<gene>
    <name evidence="1" type="ORF">MNV_1850019</name>
</gene>
<sequence length="57" mass="6290">MPTIDKIRAMISFLVGFSFKRRGESTVTYTGAVYSNSTATETDAFKTETKYVSIVAT</sequence>
<dbReference type="AlphaFoldDB" id="A0A284VMK6"/>
<protein>
    <submittedName>
        <fullName evidence="1">Uncharacterized protein</fullName>
    </submittedName>
</protein>
<reference evidence="2" key="1">
    <citation type="submission" date="2017-06" db="EMBL/GenBank/DDBJ databases">
        <authorList>
            <person name="Cremers G."/>
        </authorList>
    </citation>
    <scope>NUCLEOTIDE SEQUENCE [LARGE SCALE GENOMIC DNA]</scope>
</reference>
<proteinExistence type="predicted"/>
<dbReference type="Proteomes" id="UP000218615">
    <property type="component" value="Unassembled WGS sequence"/>
</dbReference>
<accession>A0A284VMK6</accession>
<evidence type="ECO:0000313" key="1">
    <source>
        <dbReference type="EMBL" id="SNQ60510.1"/>
    </source>
</evidence>
<evidence type="ECO:0000313" key="2">
    <source>
        <dbReference type="Proteomes" id="UP000218615"/>
    </source>
</evidence>